<keyword evidence="1" id="KW-0472">Membrane</keyword>
<evidence type="ECO:0000313" key="2">
    <source>
        <dbReference type="EMBL" id="GEO09309.1"/>
    </source>
</evidence>
<feature type="transmembrane region" description="Helical" evidence="1">
    <location>
        <begin position="97"/>
        <end position="116"/>
    </location>
</feature>
<dbReference type="EMBL" id="BJYT01000006">
    <property type="protein sequence ID" value="GEO09309.1"/>
    <property type="molecule type" value="Genomic_DNA"/>
</dbReference>
<evidence type="ECO:0000313" key="3">
    <source>
        <dbReference type="Proteomes" id="UP000321513"/>
    </source>
</evidence>
<proteinExistence type="predicted"/>
<sequence>MQMSNSQETYSIPSKFRRIENLHIVFWLLKDLSWAMLWKPMGLIMIIPTIGAALLITWQTRAIKSELLHNLAVDFWIIANAYWMLTEFYSKNDSLRFYTIIPFSIGLIIIAYYYIFIKPKEKKVTELAN</sequence>
<keyword evidence="1" id="KW-1133">Transmembrane helix</keyword>
<gene>
    <name evidence="2" type="ORF">SAE01_18050</name>
</gene>
<keyword evidence="1" id="KW-0812">Transmembrane</keyword>
<reference evidence="2 3" key="1">
    <citation type="submission" date="2019-07" db="EMBL/GenBank/DDBJ databases">
        <title>Whole genome shotgun sequence of Segetibacter aerophilus NBRC 106135.</title>
        <authorList>
            <person name="Hosoyama A."/>
            <person name="Uohara A."/>
            <person name="Ohji S."/>
            <person name="Ichikawa N."/>
        </authorList>
    </citation>
    <scope>NUCLEOTIDE SEQUENCE [LARGE SCALE GENOMIC DNA]</scope>
    <source>
        <strain evidence="2 3">NBRC 106135</strain>
    </source>
</reference>
<name>A0A512BBG0_9BACT</name>
<accession>A0A512BBG0</accession>
<dbReference type="Proteomes" id="UP000321513">
    <property type="component" value="Unassembled WGS sequence"/>
</dbReference>
<evidence type="ECO:0000256" key="1">
    <source>
        <dbReference type="SAM" id="Phobius"/>
    </source>
</evidence>
<organism evidence="2 3">
    <name type="scientific">Segetibacter aerophilus</name>
    <dbReference type="NCBI Taxonomy" id="670293"/>
    <lineage>
        <taxon>Bacteria</taxon>
        <taxon>Pseudomonadati</taxon>
        <taxon>Bacteroidota</taxon>
        <taxon>Chitinophagia</taxon>
        <taxon>Chitinophagales</taxon>
        <taxon>Chitinophagaceae</taxon>
        <taxon>Segetibacter</taxon>
    </lineage>
</organism>
<protein>
    <submittedName>
        <fullName evidence="2">Uncharacterized protein</fullName>
    </submittedName>
</protein>
<keyword evidence="3" id="KW-1185">Reference proteome</keyword>
<dbReference type="AlphaFoldDB" id="A0A512BBG0"/>
<comment type="caution">
    <text evidence="2">The sequence shown here is derived from an EMBL/GenBank/DDBJ whole genome shotgun (WGS) entry which is preliminary data.</text>
</comment>
<feature type="transmembrane region" description="Helical" evidence="1">
    <location>
        <begin position="67"/>
        <end position="85"/>
    </location>
</feature>
<feature type="transmembrane region" description="Helical" evidence="1">
    <location>
        <begin position="36"/>
        <end position="55"/>
    </location>
</feature>